<dbReference type="PANTHER" id="PTHR43153">
    <property type="entry name" value="ELECTRON TRANSFER FLAVOPROTEIN ALPHA"/>
    <property type="match status" value="1"/>
</dbReference>
<feature type="binding site" evidence="2">
    <location>
        <begin position="283"/>
        <end position="290"/>
    </location>
    <ligand>
        <name>FAD</name>
        <dbReference type="ChEBI" id="CHEBI:57692"/>
    </ligand>
</feature>
<dbReference type="PANTHER" id="PTHR43153:SF1">
    <property type="entry name" value="ELECTRON TRANSFER FLAVOPROTEIN SUBUNIT ALPHA, MITOCHONDRIAL"/>
    <property type="match status" value="1"/>
</dbReference>
<dbReference type="InterPro" id="IPR014730">
    <property type="entry name" value="ETF_a/b_N"/>
</dbReference>
<organism evidence="4 5">
    <name type="scientific">Candidatus Galligastranaerophilus intestinavium</name>
    <dbReference type="NCBI Taxonomy" id="2840836"/>
    <lineage>
        <taxon>Bacteria</taxon>
        <taxon>Candidatus Galligastranaerophilus</taxon>
    </lineage>
</organism>
<feature type="binding site" evidence="2">
    <location>
        <begin position="266"/>
        <end position="270"/>
    </location>
    <ligand>
        <name>FAD</name>
        <dbReference type="ChEBI" id="CHEBI:57692"/>
    </ligand>
</feature>
<feature type="binding site" evidence="2">
    <location>
        <position position="227"/>
    </location>
    <ligand>
        <name>FAD</name>
        <dbReference type="ChEBI" id="CHEBI:57692"/>
    </ligand>
</feature>
<evidence type="ECO:0000256" key="2">
    <source>
        <dbReference type="PIRSR" id="PIRSR000089-1"/>
    </source>
</evidence>
<dbReference type="SUPFAM" id="SSF52402">
    <property type="entry name" value="Adenine nucleotide alpha hydrolases-like"/>
    <property type="match status" value="1"/>
</dbReference>
<dbReference type="InterPro" id="IPR014731">
    <property type="entry name" value="ETF_asu_C"/>
</dbReference>
<comment type="cofactor">
    <cofactor evidence="2">
        <name>FAD</name>
        <dbReference type="ChEBI" id="CHEBI:57692"/>
    </cofactor>
    <text evidence="2">Binds 1 FAD per dimer.</text>
</comment>
<dbReference type="Proteomes" id="UP000886865">
    <property type="component" value="Unassembled WGS sequence"/>
</dbReference>
<evidence type="ECO:0000313" key="4">
    <source>
        <dbReference type="EMBL" id="HIS73430.1"/>
    </source>
</evidence>
<keyword evidence="2" id="KW-0274">FAD</keyword>
<dbReference type="EMBL" id="DVJQ01000002">
    <property type="protein sequence ID" value="HIS73430.1"/>
    <property type="molecule type" value="Genomic_DNA"/>
</dbReference>
<dbReference type="InterPro" id="IPR029035">
    <property type="entry name" value="DHS-like_NAD/FAD-binding_dom"/>
</dbReference>
<dbReference type="SUPFAM" id="SSF52467">
    <property type="entry name" value="DHS-like NAD/FAD-binding domain"/>
    <property type="match status" value="1"/>
</dbReference>
<comment type="caution">
    <text evidence="4">The sequence shown here is derived from an EMBL/GenBank/DDBJ whole genome shotgun (WGS) entry which is preliminary data.</text>
</comment>
<dbReference type="InterPro" id="IPR033947">
    <property type="entry name" value="ETF_alpha_N"/>
</dbReference>
<evidence type="ECO:0000313" key="5">
    <source>
        <dbReference type="Proteomes" id="UP000886865"/>
    </source>
</evidence>
<sequence length="339" mass="37590">MQNKKIFVICEYKKNQNVFRDVSFELLGAANTLSEQAKREYNLDCKVCAVVLDCGIDADFCQLSKYGAQEIYYIKNEKFRNYDCTNYSCALVELIKQKEPDIILFGATNMYRELAPLVTSKLKTGLTADCTGLELTKYKNEIKLAATRPTFGGVMMATILCKKNPQCATVREGVFKKTEFNFKTYTEEINLDEKMCKDSPVRLVEFLPDDVKESTLEGAKIILCGGRGLKTKENFEKLKKLAQITNCAVAASRGAVDKGLAPQEIQVGQTGKTVAPDIYIAFGVSGAIHHISGMSASGVVIAVNNDENAPIFQNCDYKIVCDANDLIDKLLERFCMSAS</sequence>
<evidence type="ECO:0000256" key="1">
    <source>
        <dbReference type="ARBA" id="ARBA00005817"/>
    </source>
</evidence>
<reference evidence="4" key="2">
    <citation type="journal article" date="2021" name="PeerJ">
        <title>Extensive microbial diversity within the chicken gut microbiome revealed by metagenomics and culture.</title>
        <authorList>
            <person name="Gilroy R."/>
            <person name="Ravi A."/>
            <person name="Getino M."/>
            <person name="Pursley I."/>
            <person name="Horton D.L."/>
            <person name="Alikhan N.F."/>
            <person name="Baker D."/>
            <person name="Gharbi K."/>
            <person name="Hall N."/>
            <person name="Watson M."/>
            <person name="Adriaenssens E.M."/>
            <person name="Foster-Nyarko E."/>
            <person name="Jarju S."/>
            <person name="Secka A."/>
            <person name="Antonio M."/>
            <person name="Oren A."/>
            <person name="Chaudhuri R.R."/>
            <person name="La Ragione R."/>
            <person name="Hildebrand F."/>
            <person name="Pallen M.J."/>
        </authorList>
    </citation>
    <scope>NUCLEOTIDE SEQUENCE</scope>
    <source>
        <strain evidence="4">CHK152-2871</strain>
    </source>
</reference>
<dbReference type="Pfam" id="PF01012">
    <property type="entry name" value="ETF"/>
    <property type="match status" value="1"/>
</dbReference>
<dbReference type="InterPro" id="IPR014729">
    <property type="entry name" value="Rossmann-like_a/b/a_fold"/>
</dbReference>
<dbReference type="Pfam" id="PF00766">
    <property type="entry name" value="ETF_alpha"/>
    <property type="match status" value="1"/>
</dbReference>
<name>A0A9D1JWU7_9BACT</name>
<reference evidence="4" key="1">
    <citation type="submission" date="2020-10" db="EMBL/GenBank/DDBJ databases">
        <authorList>
            <person name="Gilroy R."/>
        </authorList>
    </citation>
    <scope>NUCLEOTIDE SEQUENCE</scope>
    <source>
        <strain evidence="4">CHK152-2871</strain>
    </source>
</reference>
<feature type="binding site" evidence="2">
    <location>
        <position position="304"/>
    </location>
    <ligand>
        <name>FAD</name>
        <dbReference type="ChEBI" id="CHEBI:57692"/>
    </ligand>
</feature>
<dbReference type="PIRSF" id="PIRSF000089">
    <property type="entry name" value="Electra_flavoP_a"/>
    <property type="match status" value="1"/>
</dbReference>
<comment type="similarity">
    <text evidence="1">Belongs to the ETF alpha-subunit/FixB family.</text>
</comment>
<feature type="domain" description="Electron transfer flavoprotein alpha/beta-subunit N-terminal" evidence="3">
    <location>
        <begin position="6"/>
        <end position="207"/>
    </location>
</feature>
<dbReference type="GO" id="GO:0050660">
    <property type="term" value="F:flavin adenine dinucleotide binding"/>
    <property type="evidence" value="ECO:0007669"/>
    <property type="project" value="InterPro"/>
</dbReference>
<dbReference type="AlphaFoldDB" id="A0A9D1JWU7"/>
<dbReference type="InterPro" id="IPR001308">
    <property type="entry name" value="ETF_a/FixB"/>
</dbReference>
<feature type="binding site" evidence="2">
    <location>
        <begin position="252"/>
        <end position="253"/>
    </location>
    <ligand>
        <name>FAD</name>
        <dbReference type="ChEBI" id="CHEBI:57692"/>
    </ligand>
</feature>
<protein>
    <submittedName>
        <fullName evidence="4">Electron transfer flavoprotein subunit alpha/FixB family protein</fullName>
    </submittedName>
</protein>
<dbReference type="GO" id="GO:0033539">
    <property type="term" value="P:fatty acid beta-oxidation using acyl-CoA dehydrogenase"/>
    <property type="evidence" value="ECO:0007669"/>
    <property type="project" value="TreeGrafter"/>
</dbReference>
<dbReference type="Gene3D" id="3.40.50.620">
    <property type="entry name" value="HUPs"/>
    <property type="match status" value="1"/>
</dbReference>
<keyword evidence="2" id="KW-0285">Flavoprotein</keyword>
<dbReference type="Gene3D" id="3.40.50.1220">
    <property type="entry name" value="TPP-binding domain"/>
    <property type="match status" value="1"/>
</dbReference>
<gene>
    <name evidence="4" type="ORF">IAA86_00225</name>
</gene>
<evidence type="ECO:0000259" key="3">
    <source>
        <dbReference type="SMART" id="SM00893"/>
    </source>
</evidence>
<accession>A0A9D1JWU7</accession>
<dbReference type="SMART" id="SM00893">
    <property type="entry name" value="ETF"/>
    <property type="match status" value="1"/>
</dbReference>
<dbReference type="CDD" id="cd01715">
    <property type="entry name" value="ETF_alpha"/>
    <property type="match status" value="1"/>
</dbReference>
<dbReference type="GO" id="GO:0009055">
    <property type="term" value="F:electron transfer activity"/>
    <property type="evidence" value="ECO:0007669"/>
    <property type="project" value="InterPro"/>
</dbReference>
<proteinExistence type="inferred from homology"/>